<evidence type="ECO:0000313" key="1">
    <source>
        <dbReference type="EMBL" id="KAI3691640.1"/>
    </source>
</evidence>
<comment type="caution">
    <text evidence="1">The sequence shown here is derived from an EMBL/GenBank/DDBJ whole genome shotgun (WGS) entry which is preliminary data.</text>
</comment>
<reference evidence="1 2" key="2">
    <citation type="journal article" date="2022" name="Mol. Ecol. Resour.">
        <title>The genomes of chicory, endive, great burdock and yacon provide insights into Asteraceae paleo-polyploidization history and plant inulin production.</title>
        <authorList>
            <person name="Fan W."/>
            <person name="Wang S."/>
            <person name="Wang H."/>
            <person name="Wang A."/>
            <person name="Jiang F."/>
            <person name="Liu H."/>
            <person name="Zhao H."/>
            <person name="Xu D."/>
            <person name="Zhang Y."/>
        </authorList>
    </citation>
    <scope>NUCLEOTIDE SEQUENCE [LARGE SCALE GENOMIC DNA]</scope>
    <source>
        <strain evidence="2">cv. Niubang</strain>
    </source>
</reference>
<reference evidence="2" key="1">
    <citation type="journal article" date="2022" name="Mol. Ecol. Resour.">
        <title>The genomes of chicory, endive, great burdock and yacon provide insights into Asteraceae palaeo-polyploidization history and plant inulin production.</title>
        <authorList>
            <person name="Fan W."/>
            <person name="Wang S."/>
            <person name="Wang H."/>
            <person name="Wang A."/>
            <person name="Jiang F."/>
            <person name="Liu H."/>
            <person name="Zhao H."/>
            <person name="Xu D."/>
            <person name="Zhang Y."/>
        </authorList>
    </citation>
    <scope>NUCLEOTIDE SEQUENCE [LARGE SCALE GENOMIC DNA]</scope>
    <source>
        <strain evidence="2">cv. Niubang</strain>
    </source>
</reference>
<dbReference type="EMBL" id="CM042057">
    <property type="protein sequence ID" value="KAI3691640.1"/>
    <property type="molecule type" value="Genomic_DNA"/>
</dbReference>
<keyword evidence="2" id="KW-1185">Reference proteome</keyword>
<evidence type="ECO:0000313" key="2">
    <source>
        <dbReference type="Proteomes" id="UP001055879"/>
    </source>
</evidence>
<sequence>MMMAAKRRFVEDVVIIGGLIGVQFLYAGNSVLQSYIMFIGLPPTPLIISSNFVTFLILSPLAIFSERKSWPKRLSAKLLVQLVLISFAGVTLFQSLMLKGVDLTSPSMATAMPNLAPGLIFIIAWAFRLEKIDINCTYSRVKIVGTFLCVVGAITMSLMQSTKKKPFSKDVFLHDRLSLRTEYFYIFNKERIIGCIYLVAAVIVLSSNVILQAITLVDMPTPISLCALTSLIGVILTATLKFIEKHSIPTPWPIWSLKQLICYALLAGMITGVCFSFNGWAMKKRGPVLVSMFNPVGTVIAVIILRFLGQSIALGSLTGMFIMFTGLYFVLWAKGKEGFLQNDEKAIESECHDVEKPLLQ</sequence>
<organism evidence="1 2">
    <name type="scientific">Arctium lappa</name>
    <name type="common">Greater burdock</name>
    <name type="synonym">Lappa major</name>
    <dbReference type="NCBI Taxonomy" id="4217"/>
    <lineage>
        <taxon>Eukaryota</taxon>
        <taxon>Viridiplantae</taxon>
        <taxon>Streptophyta</taxon>
        <taxon>Embryophyta</taxon>
        <taxon>Tracheophyta</taxon>
        <taxon>Spermatophyta</taxon>
        <taxon>Magnoliopsida</taxon>
        <taxon>eudicotyledons</taxon>
        <taxon>Gunneridae</taxon>
        <taxon>Pentapetalae</taxon>
        <taxon>asterids</taxon>
        <taxon>campanulids</taxon>
        <taxon>Asterales</taxon>
        <taxon>Asteraceae</taxon>
        <taxon>Carduoideae</taxon>
        <taxon>Cardueae</taxon>
        <taxon>Arctiinae</taxon>
        <taxon>Arctium</taxon>
    </lineage>
</organism>
<protein>
    <submittedName>
        <fullName evidence="1">Uncharacterized protein</fullName>
    </submittedName>
</protein>
<accession>A0ACB8Z1M7</accession>
<gene>
    <name evidence="1" type="ORF">L6452_31440</name>
</gene>
<name>A0ACB8Z1M7_ARCLA</name>
<proteinExistence type="predicted"/>
<dbReference type="Proteomes" id="UP001055879">
    <property type="component" value="Linkage Group LG11"/>
</dbReference>